<dbReference type="EMBL" id="LUSW01000003">
    <property type="protein sequence ID" value="RAT37598.1"/>
    <property type="molecule type" value="Genomic_DNA"/>
</dbReference>
<accession>A0ABX9ET17</accession>
<name>A0ABX9ET17_9GAMM</name>
<dbReference type="InterPro" id="IPR018841">
    <property type="entry name" value="DUF2442"/>
</dbReference>
<dbReference type="Gene3D" id="3.30.2020.40">
    <property type="entry name" value="Uncharacterised protein PF10387, DUF2442"/>
    <property type="match status" value="1"/>
</dbReference>
<protein>
    <recommendedName>
        <fullName evidence="3">DUF2442 domain-containing protein</fullName>
    </recommendedName>
</protein>
<evidence type="ECO:0008006" key="3">
    <source>
        <dbReference type="Google" id="ProtNLM"/>
    </source>
</evidence>
<sequence>MCILLKSGPAVILMNLVRYRTEKHGKEKKRMTRVSDPLFDKSTVNVYFSDKYLHVQVKGKTRLNIPLKNFPRLERATVEQREDFTINDGGGIHWEEIDEDINIEALYAGAIKDVTNR</sequence>
<reference evidence="1 2" key="1">
    <citation type="submission" date="2016-02" db="EMBL/GenBank/DDBJ databases">
        <title>Species-wide whole genome sequencing reveals diversity, host range in Lonsdalea quercina.</title>
        <authorList>
            <person name="Li Y."/>
        </authorList>
    </citation>
    <scope>NUCLEOTIDE SEQUENCE [LARGE SCALE GENOMIC DNA]</scope>
    <source>
        <strain evidence="1 2">CFCC 12721</strain>
    </source>
</reference>
<organism evidence="1 2">
    <name type="scientific">Lonsdalea populi</name>
    <dbReference type="NCBI Taxonomy" id="1172565"/>
    <lineage>
        <taxon>Bacteria</taxon>
        <taxon>Pseudomonadati</taxon>
        <taxon>Pseudomonadota</taxon>
        <taxon>Gammaproteobacteria</taxon>
        <taxon>Enterobacterales</taxon>
        <taxon>Pectobacteriaceae</taxon>
        <taxon>Lonsdalea</taxon>
    </lineage>
</organism>
<proteinExistence type="predicted"/>
<keyword evidence="2" id="KW-1185">Reference proteome</keyword>
<comment type="caution">
    <text evidence="1">The sequence shown here is derived from an EMBL/GenBank/DDBJ whole genome shotgun (WGS) entry which is preliminary data.</text>
</comment>
<evidence type="ECO:0000313" key="2">
    <source>
        <dbReference type="Proteomes" id="UP000250186"/>
    </source>
</evidence>
<dbReference type="Proteomes" id="UP000250186">
    <property type="component" value="Unassembled WGS sequence"/>
</dbReference>
<gene>
    <name evidence="1" type="ORF">AU492_02365</name>
</gene>
<dbReference type="Pfam" id="PF10387">
    <property type="entry name" value="DUF2442"/>
    <property type="match status" value="1"/>
</dbReference>
<evidence type="ECO:0000313" key="1">
    <source>
        <dbReference type="EMBL" id="RAT37598.1"/>
    </source>
</evidence>